<reference evidence="12" key="1">
    <citation type="submission" date="2016-04" db="EMBL/GenBank/DDBJ databases">
        <authorList>
            <person name="Nguyen H.D."/>
            <person name="Samba Siva P."/>
            <person name="Cullis J."/>
            <person name="Levesque C.A."/>
            <person name="Hambleton S."/>
        </authorList>
    </citation>
    <scope>NUCLEOTIDE SEQUENCE</scope>
    <source>
        <strain evidence="12">DAOMC 236416</strain>
    </source>
</reference>
<evidence type="ECO:0000256" key="2">
    <source>
        <dbReference type="ARBA" id="ARBA00022692"/>
    </source>
</evidence>
<evidence type="ECO:0000256" key="7">
    <source>
        <dbReference type="ARBA" id="ARBA00037565"/>
    </source>
</evidence>
<comment type="similarity">
    <text evidence="8">Belongs to the IRC22 family.</text>
</comment>
<keyword evidence="5 10" id="KW-1133">Transmembrane helix</keyword>
<keyword evidence="3 11" id="KW-0732">Signal</keyword>
<protein>
    <recommendedName>
        <fullName evidence="14">Translocon-associated protein subunit alpha</fullName>
    </recommendedName>
</protein>
<evidence type="ECO:0000313" key="13">
    <source>
        <dbReference type="Proteomes" id="UP000077521"/>
    </source>
</evidence>
<evidence type="ECO:0000256" key="3">
    <source>
        <dbReference type="ARBA" id="ARBA00022729"/>
    </source>
</evidence>
<feature type="chain" id="PRO_5044231703" description="Translocon-associated protein subunit alpha" evidence="11">
    <location>
        <begin position="26"/>
        <end position="254"/>
    </location>
</feature>
<dbReference type="PANTHER" id="PTHR12924">
    <property type="entry name" value="TRANSLOCON-ASSOCIATED PROTEIN, ALPHA SUBUNIT"/>
    <property type="match status" value="1"/>
</dbReference>
<dbReference type="Pfam" id="PF03896">
    <property type="entry name" value="TRAP_alpha"/>
    <property type="match status" value="1"/>
</dbReference>
<feature type="compositionally biased region" description="Low complexity" evidence="9">
    <location>
        <begin position="214"/>
        <end position="225"/>
    </location>
</feature>
<dbReference type="AlphaFoldDB" id="A0A177TU70"/>
<gene>
    <name evidence="12" type="ORF">A4X13_0g3074</name>
</gene>
<evidence type="ECO:0000256" key="4">
    <source>
        <dbReference type="ARBA" id="ARBA00022824"/>
    </source>
</evidence>
<keyword evidence="13" id="KW-1185">Reference proteome</keyword>
<accession>A0A177TU70</accession>
<sequence length="254" mass="27394">MRTTAILPAACLLLLSLASSSLASALETEPELNILTTFANDFNIVRNGAANRVVLSITNPADRAISLEGITGAFLNKNKKDGQKGRVLRNMTTQPFKSLPLPPKRSKPLQVPFNMYPEFKPGDVEIELRVLITDNGSSRKYNLNAYQGTVKVEEPPKQWFDLQLLSLYAMLAAGLAYAGYVGLSTYIMPPQQSKRDAARAAKKAEAPAAPAPAPAAAASSSATSAGGYQEEWIPESHLKTPRPTSPTRRKGGKK</sequence>
<feature type="transmembrane region" description="Helical" evidence="10">
    <location>
        <begin position="165"/>
        <end position="187"/>
    </location>
</feature>
<dbReference type="EMBL" id="LWDF02000162">
    <property type="protein sequence ID" value="KAE8255352.1"/>
    <property type="molecule type" value="Genomic_DNA"/>
</dbReference>
<dbReference type="GO" id="GO:0005789">
    <property type="term" value="C:endoplasmic reticulum membrane"/>
    <property type="evidence" value="ECO:0007669"/>
    <property type="project" value="UniProtKB-SubCell"/>
</dbReference>
<reference evidence="12" key="2">
    <citation type="journal article" date="2019" name="IMA Fungus">
        <title>Genome sequencing and comparison of five Tilletia species to identify candidate genes for the detection of regulated species infecting wheat.</title>
        <authorList>
            <person name="Nguyen H.D.T."/>
            <person name="Sultana T."/>
            <person name="Kesanakurti P."/>
            <person name="Hambleton S."/>
        </authorList>
    </citation>
    <scope>NUCLEOTIDE SEQUENCE</scope>
    <source>
        <strain evidence="12">DAOMC 236416</strain>
    </source>
</reference>
<dbReference type="OrthoDB" id="1926781at2759"/>
<organism evidence="12 13">
    <name type="scientific">Tilletia indica</name>
    <dbReference type="NCBI Taxonomy" id="43049"/>
    <lineage>
        <taxon>Eukaryota</taxon>
        <taxon>Fungi</taxon>
        <taxon>Dikarya</taxon>
        <taxon>Basidiomycota</taxon>
        <taxon>Ustilaginomycotina</taxon>
        <taxon>Exobasidiomycetes</taxon>
        <taxon>Tilletiales</taxon>
        <taxon>Tilletiaceae</taxon>
        <taxon>Tilletia</taxon>
    </lineage>
</organism>
<evidence type="ECO:0000256" key="8">
    <source>
        <dbReference type="ARBA" id="ARBA00038311"/>
    </source>
</evidence>
<name>A0A177TU70_9BASI</name>
<keyword evidence="6 10" id="KW-0472">Membrane</keyword>
<evidence type="ECO:0000313" key="12">
    <source>
        <dbReference type="EMBL" id="KAE8255352.1"/>
    </source>
</evidence>
<evidence type="ECO:0000256" key="5">
    <source>
        <dbReference type="ARBA" id="ARBA00022989"/>
    </source>
</evidence>
<feature type="signal peptide" evidence="11">
    <location>
        <begin position="1"/>
        <end position="25"/>
    </location>
</feature>
<comment type="subcellular location">
    <subcellularLocation>
        <location evidence="1">Endoplasmic reticulum membrane</location>
        <topology evidence="1">Single-pass type I membrane protein</topology>
    </subcellularLocation>
</comment>
<comment type="function">
    <text evidence="7">Is probably involved in a pathway contributing to genomic integrity.</text>
</comment>
<evidence type="ECO:0000256" key="1">
    <source>
        <dbReference type="ARBA" id="ARBA00004115"/>
    </source>
</evidence>
<evidence type="ECO:0000256" key="11">
    <source>
        <dbReference type="SAM" id="SignalP"/>
    </source>
</evidence>
<feature type="region of interest" description="Disordered" evidence="9">
    <location>
        <begin position="197"/>
        <end position="254"/>
    </location>
</feature>
<proteinExistence type="inferred from homology"/>
<comment type="caution">
    <text evidence="12">The sequence shown here is derived from an EMBL/GenBank/DDBJ whole genome shotgun (WGS) entry which is preliminary data.</text>
</comment>
<keyword evidence="2 10" id="KW-0812">Transmembrane</keyword>
<dbReference type="PANTHER" id="PTHR12924:SF0">
    <property type="entry name" value="TRANSLOCON-ASSOCIATED PROTEIN SUBUNIT ALPHA"/>
    <property type="match status" value="1"/>
</dbReference>
<evidence type="ECO:0000256" key="10">
    <source>
        <dbReference type="SAM" id="Phobius"/>
    </source>
</evidence>
<evidence type="ECO:0000256" key="9">
    <source>
        <dbReference type="SAM" id="MobiDB-lite"/>
    </source>
</evidence>
<dbReference type="Proteomes" id="UP000077521">
    <property type="component" value="Unassembled WGS sequence"/>
</dbReference>
<evidence type="ECO:0008006" key="14">
    <source>
        <dbReference type="Google" id="ProtNLM"/>
    </source>
</evidence>
<evidence type="ECO:0000256" key="6">
    <source>
        <dbReference type="ARBA" id="ARBA00023136"/>
    </source>
</evidence>
<keyword evidence="4" id="KW-0256">Endoplasmic reticulum</keyword>
<dbReference type="InterPro" id="IPR005595">
    <property type="entry name" value="TRAP_alpha"/>
</dbReference>